<name>A0ABS4J3W8_9BACL</name>
<reference evidence="2 3" key="1">
    <citation type="submission" date="2021-03" db="EMBL/GenBank/DDBJ databases">
        <title>Genomic Encyclopedia of Type Strains, Phase IV (KMG-IV): sequencing the most valuable type-strain genomes for metagenomic binning, comparative biology and taxonomic classification.</title>
        <authorList>
            <person name="Goeker M."/>
        </authorList>
    </citation>
    <scope>NUCLEOTIDE SEQUENCE [LARGE SCALE GENOMIC DNA]</scope>
    <source>
        <strain evidence="2 3">DSM 26048</strain>
    </source>
</reference>
<dbReference type="InterPro" id="IPR051532">
    <property type="entry name" value="Ester_Hydrolysis_Enzymes"/>
</dbReference>
<dbReference type="PANTHER" id="PTHR30383:SF5">
    <property type="entry name" value="SGNH HYDROLASE-TYPE ESTERASE DOMAIN-CONTAINING PROTEIN"/>
    <property type="match status" value="1"/>
</dbReference>
<dbReference type="EMBL" id="JAGGLB010000026">
    <property type="protein sequence ID" value="MBP1994534.1"/>
    <property type="molecule type" value="Genomic_DNA"/>
</dbReference>
<feature type="domain" description="SGNH hydrolase-type esterase" evidence="1">
    <location>
        <begin position="141"/>
        <end position="323"/>
    </location>
</feature>
<dbReference type="Gene3D" id="3.40.50.1110">
    <property type="entry name" value="SGNH hydrolase"/>
    <property type="match status" value="1"/>
</dbReference>
<dbReference type="RefSeq" id="WP_209976379.1">
    <property type="nucleotide sequence ID" value="NZ_JAGGLB010000026.1"/>
</dbReference>
<dbReference type="InterPro" id="IPR036514">
    <property type="entry name" value="SGNH_hydro_sf"/>
</dbReference>
<accession>A0ABS4J3W8</accession>
<protein>
    <submittedName>
        <fullName evidence="2">Lysophospholipase L1-like esterase</fullName>
    </submittedName>
</protein>
<keyword evidence="3" id="KW-1185">Reference proteome</keyword>
<evidence type="ECO:0000259" key="1">
    <source>
        <dbReference type="Pfam" id="PF13472"/>
    </source>
</evidence>
<dbReference type="PROSITE" id="PS01098">
    <property type="entry name" value="LIPASE_GDSL_SER"/>
    <property type="match status" value="1"/>
</dbReference>
<sequence length="332" mass="37696">MEKKRQLGESVVLIHEDYHKLRYSGLIKCISVRSHSFPADDGNLEYEEGRDYRINHLEGTISRTPDSRIPNWANHVLYEKADFDHNLYKDCSNRAYTIWVDYEYDQEVNPPLDGLEAPAQRRKLQRVIDKLVGGRSIRYVVFGDSISAGGDASRDEVAFYQLFADELRKSSKHADIEVINKAIGGESSVGGLSRVEADVISLQPDLVSIGYGMNDHCRMGEEIWNGIPPGLFERNIRQIVTKIQEQTDAEIILVTPCISNPLWTHSSGDMAIYADILLRLGRECGVCTADVHELWLQELYAGKTHESLLLNNINHPNDYGHQIYAQAFRHLI</sequence>
<organism evidence="2 3">
    <name type="scientific">Paenibacillus eucommiae</name>
    <dbReference type="NCBI Taxonomy" id="1355755"/>
    <lineage>
        <taxon>Bacteria</taxon>
        <taxon>Bacillati</taxon>
        <taxon>Bacillota</taxon>
        <taxon>Bacilli</taxon>
        <taxon>Bacillales</taxon>
        <taxon>Paenibacillaceae</taxon>
        <taxon>Paenibacillus</taxon>
    </lineage>
</organism>
<dbReference type="Proteomes" id="UP001519287">
    <property type="component" value="Unassembled WGS sequence"/>
</dbReference>
<dbReference type="Pfam" id="PF13472">
    <property type="entry name" value="Lipase_GDSL_2"/>
    <property type="match status" value="1"/>
</dbReference>
<evidence type="ECO:0000313" key="2">
    <source>
        <dbReference type="EMBL" id="MBP1994534.1"/>
    </source>
</evidence>
<proteinExistence type="predicted"/>
<dbReference type="InterPro" id="IPR008265">
    <property type="entry name" value="Lipase_GDSL_AS"/>
</dbReference>
<dbReference type="PANTHER" id="PTHR30383">
    <property type="entry name" value="THIOESTERASE 1/PROTEASE 1/LYSOPHOSPHOLIPASE L1"/>
    <property type="match status" value="1"/>
</dbReference>
<evidence type="ECO:0000313" key="3">
    <source>
        <dbReference type="Proteomes" id="UP001519287"/>
    </source>
</evidence>
<dbReference type="SUPFAM" id="SSF52266">
    <property type="entry name" value="SGNH hydrolase"/>
    <property type="match status" value="1"/>
</dbReference>
<comment type="caution">
    <text evidence="2">The sequence shown here is derived from an EMBL/GenBank/DDBJ whole genome shotgun (WGS) entry which is preliminary data.</text>
</comment>
<gene>
    <name evidence="2" type="ORF">J2Z66_006173</name>
</gene>
<dbReference type="InterPro" id="IPR013830">
    <property type="entry name" value="SGNH_hydro"/>
</dbReference>